<dbReference type="EMBL" id="ATNM01000072">
    <property type="protein sequence ID" value="EPR69171.1"/>
    <property type="molecule type" value="Genomic_DNA"/>
</dbReference>
<evidence type="ECO:0000259" key="1">
    <source>
        <dbReference type="PROSITE" id="PS51534"/>
    </source>
</evidence>
<name>S7VGP4_9BACT</name>
<reference evidence="2 3" key="1">
    <citation type="journal article" date="2013" name="Genome Announc.">
        <title>Draft Genome Sequence of Cyclobacterium qasimii Strain M12-11BT, Isolated from Arctic Marine Sediment.</title>
        <authorList>
            <person name="Shivaji S."/>
            <person name="Ara S."/>
            <person name="Singh A."/>
            <person name="Kumar Pinnaka A."/>
        </authorList>
    </citation>
    <scope>NUCLEOTIDE SEQUENCE [LARGE SCALE GENOMIC DNA]</scope>
    <source>
        <strain evidence="2 3">M12-11B</strain>
    </source>
</reference>
<dbReference type="InterPro" id="IPR013568">
    <property type="entry name" value="SEFIR_dom"/>
</dbReference>
<evidence type="ECO:0000313" key="3">
    <source>
        <dbReference type="Proteomes" id="UP000014974"/>
    </source>
</evidence>
<gene>
    <name evidence="2" type="ORF">ADICYQ_1819</name>
</gene>
<accession>S7VGP4</accession>
<proteinExistence type="predicted"/>
<sequence length="202" mass="23935">MNSVYDFLEEFEVYLNRKINEDIWVYSGHTYFGSLLIKNLVDKRKIILKPSDSTLPVGGKRIQDFMSKTPTFKRHTIDNYVFVTRTFKHISKRLAKANKQLTLISVDFETKSIVVFGSMNIDLNILNHIIEFANNIKYSISYDFEGLLKHQGFDKEKNQVITQIEERQDNPKVFFSYSWDDDEHRFWVLKLASDLIKKELMY</sequence>
<protein>
    <recommendedName>
        <fullName evidence="1">SEFIR domain-containing protein</fullName>
    </recommendedName>
</protein>
<comment type="caution">
    <text evidence="2">The sequence shown here is derived from an EMBL/GenBank/DDBJ whole genome shotgun (WGS) entry which is preliminary data.</text>
</comment>
<dbReference type="Proteomes" id="UP000014974">
    <property type="component" value="Unassembled WGS sequence"/>
</dbReference>
<dbReference type="AlphaFoldDB" id="S7VGP4"/>
<dbReference type="PROSITE" id="PS51534">
    <property type="entry name" value="SEFIR"/>
    <property type="match status" value="1"/>
</dbReference>
<organism evidence="2 3">
    <name type="scientific">Cyclobacterium qasimii M12-11B</name>
    <dbReference type="NCBI Taxonomy" id="641524"/>
    <lineage>
        <taxon>Bacteria</taxon>
        <taxon>Pseudomonadati</taxon>
        <taxon>Bacteroidota</taxon>
        <taxon>Cytophagia</taxon>
        <taxon>Cytophagales</taxon>
        <taxon>Cyclobacteriaceae</taxon>
        <taxon>Cyclobacterium</taxon>
    </lineage>
</organism>
<dbReference type="RefSeq" id="WP_020893575.1">
    <property type="nucleotide sequence ID" value="NZ_ATNM01000072.1"/>
</dbReference>
<feature type="domain" description="SEFIR" evidence="1">
    <location>
        <begin position="170"/>
        <end position="202"/>
    </location>
</feature>
<dbReference type="OrthoDB" id="5149141at2"/>
<evidence type="ECO:0000313" key="2">
    <source>
        <dbReference type="EMBL" id="EPR69171.1"/>
    </source>
</evidence>